<dbReference type="InterPro" id="IPR000943">
    <property type="entry name" value="RNA_pol_sigma70"/>
</dbReference>
<dbReference type="InterPro" id="IPR013324">
    <property type="entry name" value="RNA_pol_sigma_r3/r4-like"/>
</dbReference>
<comment type="function">
    <text evidence="5">Sigma factors are initiation factors that promote the attachment of RNA polymerase to specific initiation sites and are then released.</text>
</comment>
<dbReference type="PIRSF" id="PIRSF000770">
    <property type="entry name" value="RNA_pol_sigma-SigE/K"/>
    <property type="match status" value="1"/>
</dbReference>
<evidence type="ECO:0000256" key="4">
    <source>
        <dbReference type="ARBA" id="ARBA00023163"/>
    </source>
</evidence>
<keyword evidence="1 5" id="KW-0805">Transcription regulation</keyword>
<dbReference type="PANTHER" id="PTHR30385">
    <property type="entry name" value="SIGMA FACTOR F FLAGELLAR"/>
    <property type="match status" value="1"/>
</dbReference>
<comment type="similarity">
    <text evidence="5">Belongs to the sigma-70 factor family.</text>
</comment>
<reference evidence="9 10" key="1">
    <citation type="submission" date="2020-08" db="EMBL/GenBank/DDBJ databases">
        <title>Genomic Encyclopedia of Type Strains, Phase IV (KMG-IV): sequencing the most valuable type-strain genomes for metagenomic binning, comparative biology and taxonomic classification.</title>
        <authorList>
            <person name="Goeker M."/>
        </authorList>
    </citation>
    <scope>NUCLEOTIDE SEQUENCE [LARGE SCALE GENOMIC DNA]</scope>
    <source>
        <strain evidence="9 10">DSM 22071</strain>
    </source>
</reference>
<evidence type="ECO:0000256" key="6">
    <source>
        <dbReference type="SAM" id="MobiDB-lite"/>
    </source>
</evidence>
<dbReference type="InterPro" id="IPR012845">
    <property type="entry name" value="RNA_pol_sigma_FliA_WhiG"/>
</dbReference>
<dbReference type="NCBIfam" id="TIGR02937">
    <property type="entry name" value="sigma70-ECF"/>
    <property type="match status" value="1"/>
</dbReference>
<keyword evidence="2 5" id="KW-0731">Sigma factor</keyword>
<keyword evidence="3 5" id="KW-0238">DNA-binding</keyword>
<evidence type="ECO:0000256" key="1">
    <source>
        <dbReference type="ARBA" id="ARBA00023015"/>
    </source>
</evidence>
<evidence type="ECO:0000256" key="5">
    <source>
        <dbReference type="RuleBase" id="RU362124"/>
    </source>
</evidence>
<evidence type="ECO:0000256" key="3">
    <source>
        <dbReference type="ARBA" id="ARBA00023125"/>
    </source>
</evidence>
<dbReference type="Gene3D" id="1.10.1740.10">
    <property type="match status" value="1"/>
</dbReference>
<dbReference type="Gene3D" id="1.20.140.160">
    <property type="match status" value="1"/>
</dbReference>
<feature type="domain" description="RNA polymerase sigma-70" evidence="8">
    <location>
        <begin position="217"/>
        <end position="243"/>
    </location>
</feature>
<dbReference type="PROSITE" id="PS00715">
    <property type="entry name" value="SIGMA70_1"/>
    <property type="match status" value="1"/>
</dbReference>
<keyword evidence="4 5" id="KW-0804">Transcription</keyword>
<keyword evidence="9" id="KW-0282">Flagellum</keyword>
<dbReference type="Pfam" id="PF04542">
    <property type="entry name" value="Sigma70_r2"/>
    <property type="match status" value="1"/>
</dbReference>
<sequence>MRKFEELCPREDLKKNPAVRNTIIQEYAPLIKFVATRIHYGLPATIELDDLISIGALGLIDAIDKYDTHRGVLFKTYAESRIRGKILDELRKLDWLPRGLRQKNKALDKAYQKLGVTGGKDCTDEELAEELGIDAAEVPQYISQATGYTMLSLDEQVYDKDGSESGSLADILPDRDGSSPEEQTEMSQYLEVLKRHIGKLNDKEQQVLALYYYEELTMKEIGSVLDITESRVSQIHSQALFKLKKAMERL</sequence>
<dbReference type="PRINTS" id="PR00046">
    <property type="entry name" value="SIGMA70FCT"/>
</dbReference>
<dbReference type="NCBIfam" id="NF005413">
    <property type="entry name" value="PRK06986.1"/>
    <property type="match status" value="1"/>
</dbReference>
<dbReference type="InterPro" id="IPR014284">
    <property type="entry name" value="RNA_pol_sigma-70_dom"/>
</dbReference>
<dbReference type="PROSITE" id="PS00716">
    <property type="entry name" value="SIGMA70_2"/>
    <property type="match status" value="1"/>
</dbReference>
<dbReference type="Pfam" id="PF04539">
    <property type="entry name" value="Sigma70_r3"/>
    <property type="match status" value="1"/>
</dbReference>
<dbReference type="Pfam" id="PF04545">
    <property type="entry name" value="Sigma70_r4"/>
    <property type="match status" value="1"/>
</dbReference>
<comment type="caution">
    <text evidence="9">The sequence shown here is derived from an EMBL/GenBank/DDBJ whole genome shotgun (WGS) entry which is preliminary data.</text>
</comment>
<dbReference type="InterPro" id="IPR007627">
    <property type="entry name" value="RNA_pol_sigma70_r2"/>
</dbReference>
<dbReference type="PANTHER" id="PTHR30385:SF7">
    <property type="entry name" value="RNA POLYMERASE SIGMA FACTOR FLIA"/>
    <property type="match status" value="1"/>
</dbReference>
<evidence type="ECO:0000313" key="10">
    <source>
        <dbReference type="Proteomes" id="UP000528322"/>
    </source>
</evidence>
<feature type="region of interest" description="Disordered" evidence="6">
    <location>
        <begin position="161"/>
        <end position="186"/>
    </location>
</feature>
<dbReference type="GO" id="GO:0003899">
    <property type="term" value="F:DNA-directed RNA polymerase activity"/>
    <property type="evidence" value="ECO:0007669"/>
    <property type="project" value="InterPro"/>
</dbReference>
<evidence type="ECO:0000259" key="7">
    <source>
        <dbReference type="PROSITE" id="PS00715"/>
    </source>
</evidence>
<feature type="domain" description="RNA polymerase sigma-70" evidence="7">
    <location>
        <begin position="50"/>
        <end position="63"/>
    </location>
</feature>
<dbReference type="InterPro" id="IPR007624">
    <property type="entry name" value="RNA_pol_sigma70_r3"/>
</dbReference>
<evidence type="ECO:0000313" key="9">
    <source>
        <dbReference type="EMBL" id="MBB5021425.1"/>
    </source>
</evidence>
<dbReference type="SUPFAM" id="SSF88659">
    <property type="entry name" value="Sigma3 and sigma4 domains of RNA polymerase sigma factors"/>
    <property type="match status" value="2"/>
</dbReference>
<proteinExistence type="inferred from homology"/>
<dbReference type="InterPro" id="IPR007630">
    <property type="entry name" value="RNA_pol_sigma70_r4"/>
</dbReference>
<keyword evidence="9" id="KW-0969">Cilium</keyword>
<name>A0A7W7Y3J0_9BACT</name>
<keyword evidence="10" id="KW-1185">Reference proteome</keyword>
<dbReference type="CDD" id="cd06171">
    <property type="entry name" value="Sigma70_r4"/>
    <property type="match status" value="1"/>
</dbReference>
<evidence type="ECO:0000259" key="8">
    <source>
        <dbReference type="PROSITE" id="PS00716"/>
    </source>
</evidence>
<dbReference type="GO" id="GO:0006352">
    <property type="term" value="P:DNA-templated transcription initiation"/>
    <property type="evidence" value="ECO:0007669"/>
    <property type="project" value="InterPro"/>
</dbReference>
<dbReference type="InterPro" id="IPR013325">
    <property type="entry name" value="RNA_pol_sigma_r2"/>
</dbReference>
<evidence type="ECO:0000256" key="2">
    <source>
        <dbReference type="ARBA" id="ARBA00023082"/>
    </source>
</evidence>
<keyword evidence="9" id="KW-0966">Cell projection</keyword>
<dbReference type="SUPFAM" id="SSF88946">
    <property type="entry name" value="Sigma2 domain of RNA polymerase sigma factors"/>
    <property type="match status" value="1"/>
</dbReference>
<dbReference type="Proteomes" id="UP000528322">
    <property type="component" value="Unassembled WGS sequence"/>
</dbReference>
<gene>
    <name evidence="9" type="ORF">HNR37_000734</name>
</gene>
<accession>A0A7W7Y3J0</accession>
<dbReference type="NCBIfam" id="TIGR02479">
    <property type="entry name" value="FliA_WhiG"/>
    <property type="match status" value="1"/>
</dbReference>
<dbReference type="EMBL" id="JACHID010000003">
    <property type="protein sequence ID" value="MBB5021425.1"/>
    <property type="molecule type" value="Genomic_DNA"/>
</dbReference>
<dbReference type="AlphaFoldDB" id="A0A7W7Y3J0"/>
<organism evidence="9 10">
    <name type="scientific">Desulfurispira natronophila</name>
    <dbReference type="NCBI Taxonomy" id="682562"/>
    <lineage>
        <taxon>Bacteria</taxon>
        <taxon>Pseudomonadati</taxon>
        <taxon>Chrysiogenota</taxon>
        <taxon>Chrysiogenia</taxon>
        <taxon>Chrysiogenales</taxon>
        <taxon>Chrysiogenaceae</taxon>
        <taxon>Desulfurispira</taxon>
    </lineage>
</organism>
<dbReference type="RefSeq" id="WP_183730093.1">
    <property type="nucleotide sequence ID" value="NZ_JACHID010000003.1"/>
</dbReference>
<protein>
    <recommendedName>
        <fullName evidence="5">RNA polymerase sigma factor</fullName>
    </recommendedName>
</protein>
<dbReference type="GO" id="GO:0016987">
    <property type="term" value="F:sigma factor activity"/>
    <property type="evidence" value="ECO:0007669"/>
    <property type="project" value="UniProtKB-KW"/>
</dbReference>
<dbReference type="GO" id="GO:0003677">
    <property type="term" value="F:DNA binding"/>
    <property type="evidence" value="ECO:0007669"/>
    <property type="project" value="UniProtKB-KW"/>
</dbReference>